<evidence type="ECO:0000313" key="1">
    <source>
        <dbReference type="EMBL" id="CAG9941620.1"/>
    </source>
</evidence>
<keyword evidence="2" id="KW-1185">Reference proteome</keyword>
<proteinExistence type="predicted"/>
<protein>
    <submittedName>
        <fullName evidence="1">Uncharacterized protein</fullName>
    </submittedName>
</protein>
<reference evidence="1" key="1">
    <citation type="submission" date="2020-04" db="EMBL/GenBank/DDBJ databases">
        <authorList>
            <person name="Broberg M."/>
        </authorList>
    </citation>
    <scope>NUCLEOTIDE SEQUENCE</scope>
</reference>
<name>A0ACA9TL11_BIOOC</name>
<dbReference type="EMBL" id="CADEHS020000005">
    <property type="protein sequence ID" value="CAG9941620.1"/>
    <property type="molecule type" value="Genomic_DNA"/>
</dbReference>
<gene>
    <name evidence="1" type="ORF">CRV2_00003052</name>
</gene>
<accession>A0ACA9TL11</accession>
<evidence type="ECO:0000313" key="2">
    <source>
        <dbReference type="Proteomes" id="UP000836387"/>
    </source>
</evidence>
<sequence length="335" mass="37080">MGIDDLIATIGYPVYVQLSYPFSDRFNISSSAVSYGSGTHMNQVPPERIPLFFASTEVFIHCIWGVAFLTVAITLIAFFFVLTECKHIPSWNRDLWDIAAPNRQCLDKSKEAPMMWTHSAVGIVIDLFLVGLPISVIYAKMKFSMKMVQVILIFCIGIFAIITGIVRLGINVSTDFTTDTTFKMAVVAPWTDFEGHIGLWTACFPALQPFIRLISYKLGLRSTISSTDRKTTGPTYQKNGALSGTRTVGQWATSRTSRAQGYLSFNHDHDDINSTRNITQIASKAGSDDDGIELNPIAQTNAIKKETEVSISVAEVPKSQKSQRGHIPPKTWDAV</sequence>
<dbReference type="Proteomes" id="UP000836387">
    <property type="component" value="Unassembled WGS sequence"/>
</dbReference>
<organism evidence="1 2">
    <name type="scientific">Clonostachys rosea f. rosea IK726</name>
    <dbReference type="NCBI Taxonomy" id="1349383"/>
    <lineage>
        <taxon>Eukaryota</taxon>
        <taxon>Fungi</taxon>
        <taxon>Dikarya</taxon>
        <taxon>Ascomycota</taxon>
        <taxon>Pezizomycotina</taxon>
        <taxon>Sordariomycetes</taxon>
        <taxon>Hypocreomycetidae</taxon>
        <taxon>Hypocreales</taxon>
        <taxon>Bionectriaceae</taxon>
        <taxon>Clonostachys</taxon>
    </lineage>
</organism>
<comment type="caution">
    <text evidence="1">The sequence shown here is derived from an EMBL/GenBank/DDBJ whole genome shotgun (WGS) entry which is preliminary data.</text>
</comment>
<reference evidence="1" key="2">
    <citation type="submission" date="2021-10" db="EMBL/GenBank/DDBJ databases">
        <authorList>
            <person name="Piombo E."/>
        </authorList>
    </citation>
    <scope>NUCLEOTIDE SEQUENCE</scope>
</reference>